<dbReference type="OMA" id="FNCRINK"/>
<reference evidence="5" key="1">
    <citation type="submission" date="2025-08" db="UniProtKB">
        <authorList>
            <consortium name="Ensembl"/>
        </authorList>
    </citation>
    <scope>IDENTIFICATION</scope>
</reference>
<dbReference type="Proteomes" id="UP000261340">
    <property type="component" value="Unplaced"/>
</dbReference>
<keyword evidence="3" id="KW-0812">Transmembrane</keyword>
<feature type="domain" description="Fibronectin type-III" evidence="4">
    <location>
        <begin position="48"/>
        <end position="142"/>
    </location>
</feature>
<dbReference type="GO" id="GO:0048738">
    <property type="term" value="P:cardiac muscle tissue development"/>
    <property type="evidence" value="ECO:0007669"/>
    <property type="project" value="TreeGrafter"/>
</dbReference>
<keyword evidence="6" id="KW-1185">Reference proteome</keyword>
<dbReference type="AlphaFoldDB" id="A0A3Q0QN18"/>
<keyword evidence="1" id="KW-0677">Repeat</keyword>
<evidence type="ECO:0000313" key="5">
    <source>
        <dbReference type="Ensembl" id="ENSACIP00000000109.1"/>
    </source>
</evidence>
<dbReference type="STRING" id="61819.ENSACIP00000000109"/>
<dbReference type="PROSITE" id="PS50853">
    <property type="entry name" value="FN3"/>
    <property type="match status" value="3"/>
</dbReference>
<dbReference type="GO" id="GO:0031430">
    <property type="term" value="C:M band"/>
    <property type="evidence" value="ECO:0007669"/>
    <property type="project" value="TreeGrafter"/>
</dbReference>
<evidence type="ECO:0000313" key="6">
    <source>
        <dbReference type="Proteomes" id="UP000261340"/>
    </source>
</evidence>
<dbReference type="FunFam" id="2.60.40.10:FF:000135">
    <property type="entry name" value="Titin a"/>
    <property type="match status" value="1"/>
</dbReference>
<evidence type="ECO:0000256" key="3">
    <source>
        <dbReference type="SAM" id="Phobius"/>
    </source>
</evidence>
<dbReference type="FunFam" id="2.60.40.10:FF:000034">
    <property type="entry name" value="Titin isoform A"/>
    <property type="match status" value="1"/>
</dbReference>
<dbReference type="SMART" id="SM00060">
    <property type="entry name" value="FN3"/>
    <property type="match status" value="2"/>
</dbReference>
<evidence type="ECO:0000256" key="1">
    <source>
        <dbReference type="ARBA" id="ARBA00022737"/>
    </source>
</evidence>
<name>A0A3Q0QN18_AMPCI</name>
<dbReference type="Gene3D" id="2.60.40.10">
    <property type="entry name" value="Immunoglobulins"/>
    <property type="match status" value="3"/>
</dbReference>
<dbReference type="GO" id="GO:0008307">
    <property type="term" value="F:structural constituent of muscle"/>
    <property type="evidence" value="ECO:0007669"/>
    <property type="project" value="TreeGrafter"/>
</dbReference>
<dbReference type="PRINTS" id="PR00014">
    <property type="entry name" value="FNTYPEIII"/>
</dbReference>
<accession>A0A3Q0QN18</accession>
<proteinExistence type="predicted"/>
<dbReference type="GeneTree" id="ENSGT01110000267173"/>
<evidence type="ECO:0000256" key="2">
    <source>
        <dbReference type="ARBA" id="ARBA00023319"/>
    </source>
</evidence>
<protein>
    <recommendedName>
        <fullName evidence="4">Fibronectin type-III domain-containing protein</fullName>
    </recommendedName>
</protein>
<dbReference type="Ensembl" id="ENSACIT00000000112.1">
    <property type="protein sequence ID" value="ENSACIP00000000109.1"/>
    <property type="gene ID" value="ENSACIG00000000084.1"/>
</dbReference>
<dbReference type="CDD" id="cd00063">
    <property type="entry name" value="FN3"/>
    <property type="match status" value="3"/>
</dbReference>
<dbReference type="InterPro" id="IPR036116">
    <property type="entry name" value="FN3_sf"/>
</dbReference>
<dbReference type="Pfam" id="PF00041">
    <property type="entry name" value="fn3"/>
    <property type="match status" value="2"/>
</dbReference>
<organism evidence="5 6">
    <name type="scientific">Amphilophus citrinellus</name>
    <name type="common">Midas cichlid</name>
    <name type="synonym">Cichlasoma citrinellum</name>
    <dbReference type="NCBI Taxonomy" id="61819"/>
    <lineage>
        <taxon>Eukaryota</taxon>
        <taxon>Metazoa</taxon>
        <taxon>Chordata</taxon>
        <taxon>Craniata</taxon>
        <taxon>Vertebrata</taxon>
        <taxon>Euteleostomi</taxon>
        <taxon>Actinopterygii</taxon>
        <taxon>Neopterygii</taxon>
        <taxon>Teleostei</taxon>
        <taxon>Neoteleostei</taxon>
        <taxon>Acanthomorphata</taxon>
        <taxon>Ovalentaria</taxon>
        <taxon>Cichlomorphae</taxon>
        <taxon>Cichliformes</taxon>
        <taxon>Cichlidae</taxon>
        <taxon>New World cichlids</taxon>
        <taxon>Cichlasomatinae</taxon>
        <taxon>Heroini</taxon>
        <taxon>Amphilophus</taxon>
    </lineage>
</organism>
<dbReference type="InterPro" id="IPR003961">
    <property type="entry name" value="FN3_dom"/>
</dbReference>
<feature type="domain" description="Fibronectin type-III" evidence="4">
    <location>
        <begin position="1"/>
        <end position="42"/>
    </location>
</feature>
<dbReference type="PANTHER" id="PTHR14340">
    <property type="entry name" value="MICROFIBRIL-ASSOCIATED GLYCOPROTEIN 3"/>
    <property type="match status" value="1"/>
</dbReference>
<keyword evidence="3" id="KW-0472">Membrane</keyword>
<dbReference type="GO" id="GO:0045214">
    <property type="term" value="P:sarcomere organization"/>
    <property type="evidence" value="ECO:0007669"/>
    <property type="project" value="TreeGrafter"/>
</dbReference>
<dbReference type="PANTHER" id="PTHR14340:SF9">
    <property type="entry name" value="FIBRONECTIN TYPE-III DOMAIN-CONTAINING PROTEIN"/>
    <property type="match status" value="1"/>
</dbReference>
<keyword evidence="3" id="KW-1133">Transmembrane helix</keyword>
<reference evidence="5" key="2">
    <citation type="submission" date="2025-09" db="UniProtKB">
        <authorList>
            <consortium name="Ensembl"/>
        </authorList>
    </citation>
    <scope>IDENTIFICATION</scope>
</reference>
<feature type="domain" description="Fibronectin type-III" evidence="4">
    <location>
        <begin position="149"/>
        <end position="244"/>
    </location>
</feature>
<dbReference type="InterPro" id="IPR013783">
    <property type="entry name" value="Ig-like_fold"/>
</dbReference>
<feature type="transmembrane region" description="Helical" evidence="3">
    <location>
        <begin position="248"/>
        <end position="268"/>
    </location>
</feature>
<keyword evidence="2" id="KW-0393">Immunoglobulin domain</keyword>
<feature type="transmembrane region" description="Helical" evidence="3">
    <location>
        <begin position="288"/>
        <end position="308"/>
    </location>
</feature>
<evidence type="ECO:0000259" key="4">
    <source>
        <dbReference type="PROSITE" id="PS50853"/>
    </source>
</evidence>
<sequence>MSTTCKITKLLKGNEYLFRVRAVNKYGEGETLESEPVKAMDPFTIPSAPTDVEVTSATSEVMTVCWKRPASDGGSRISGYIVEKREKQGIRWVRVNKKPVYDLRVKASGLHAGSEYEFRVFAENAAGLSEPSLPSPLTLAEDPKFLPSPPAKPTIIDSSRSSITLSWNKPLFDGGAAVTGYKVEFRKPTEEDWAVAVQNTDRTEFTVTGLTTEANYVFTVRSINKVGISDPSPETDPEVATEREEKPVFDITLTMFMSSTAVVFLGLPVRHLLLNTQVTTFFQTVVPAMANVCAMIFHLLSASQLLVFHP</sequence>
<dbReference type="SUPFAM" id="SSF49265">
    <property type="entry name" value="Fibronectin type III"/>
    <property type="match status" value="2"/>
</dbReference>